<evidence type="ECO:0000256" key="2">
    <source>
        <dbReference type="ARBA" id="ARBA00005979"/>
    </source>
</evidence>
<keyword evidence="3" id="KW-0444">Lipid biosynthesis</keyword>
<evidence type="ECO:0000256" key="8">
    <source>
        <dbReference type="ARBA" id="ARBA00022857"/>
    </source>
</evidence>
<dbReference type="GO" id="GO:0010181">
    <property type="term" value="F:FMN binding"/>
    <property type="evidence" value="ECO:0007669"/>
    <property type="project" value="InterPro"/>
</dbReference>
<proteinExistence type="inferred from homology"/>
<name>A0A2S3HK33_9POAL</name>
<dbReference type="AlphaFoldDB" id="A0A2S3HK33"/>
<feature type="domain" description="NADH:flavin oxidoreductase/NADH oxidase N-terminal" evidence="12">
    <location>
        <begin position="25"/>
        <end position="165"/>
    </location>
</feature>
<dbReference type="PANTHER" id="PTHR22893:SF106">
    <property type="entry name" value="NADH:FLAVIN OXIDOREDUCTASE_NADH OXIDASE N-TERMINAL DOMAIN-CONTAINING PROTEIN"/>
    <property type="match status" value="1"/>
</dbReference>
<dbReference type="Gene3D" id="3.20.20.70">
    <property type="entry name" value="Aldolase class I"/>
    <property type="match status" value="1"/>
</dbReference>
<dbReference type="Pfam" id="PF00724">
    <property type="entry name" value="Oxidored_FMN"/>
    <property type="match status" value="1"/>
</dbReference>
<gene>
    <name evidence="13" type="ORF">PAHAL_4G253200</name>
</gene>
<sequence length="192" mass="21229">MAKEKDLITPYNYTPESPSPCRSTEKEGQSDGQAPISSTDKQMTSDVGTGPAYSKPRRLATEEIPGIVGDFQRAARNAVEAGFDGVEIHGSHGYLLEQFMNDGTNDRDDEYGGGLDNRCRFAVEVIDAVFCEVGARRVGVTLSPFADFVECADADPVALADYMVRQLNMHEAYVTSRFWEETECILYMRCVC</sequence>
<evidence type="ECO:0000256" key="4">
    <source>
        <dbReference type="ARBA" id="ARBA00022630"/>
    </source>
</evidence>
<dbReference type="InterPro" id="IPR045247">
    <property type="entry name" value="Oye-like"/>
</dbReference>
<evidence type="ECO:0000256" key="5">
    <source>
        <dbReference type="ARBA" id="ARBA00022643"/>
    </source>
</evidence>
<keyword evidence="6" id="KW-0925">Oxylipin biosynthesis</keyword>
<dbReference type="Gramene" id="PAN24803">
    <property type="protein sequence ID" value="PAN24803"/>
    <property type="gene ID" value="PAHAL_4G253200"/>
</dbReference>
<dbReference type="GO" id="GO:0006633">
    <property type="term" value="P:fatty acid biosynthetic process"/>
    <property type="evidence" value="ECO:0007669"/>
    <property type="project" value="UniProtKB-KW"/>
</dbReference>
<keyword evidence="7" id="KW-0276">Fatty acid metabolism</keyword>
<dbReference type="InterPro" id="IPR001155">
    <property type="entry name" value="OxRdtase_FMN_N"/>
</dbReference>
<evidence type="ECO:0000313" key="13">
    <source>
        <dbReference type="EMBL" id="PAN24803.1"/>
    </source>
</evidence>
<comment type="similarity">
    <text evidence="2">Belongs to the NADH:flavin oxidoreductase/NADH oxidase family.</text>
</comment>
<keyword evidence="10" id="KW-0275">Fatty acid biosynthesis</keyword>
<reference evidence="13" key="1">
    <citation type="submission" date="2018-04" db="EMBL/GenBank/DDBJ databases">
        <title>WGS assembly of Panicum hallii.</title>
        <authorList>
            <person name="Lovell J."/>
            <person name="Jenkins J."/>
            <person name="Lowry D."/>
            <person name="Mamidi S."/>
            <person name="Sreedasyam A."/>
            <person name="Weng X."/>
            <person name="Barry K."/>
            <person name="Bonette J."/>
            <person name="Campitelli B."/>
            <person name="Daum C."/>
            <person name="Gordon S."/>
            <person name="Gould B."/>
            <person name="Lipzen A."/>
            <person name="Macqueen A."/>
            <person name="Palacio-Mejia J."/>
            <person name="Plott C."/>
            <person name="Shakirov E."/>
            <person name="Shu S."/>
            <person name="Yoshinaga Y."/>
            <person name="Zane M."/>
            <person name="Rokhsar D."/>
            <person name="Grimwood J."/>
            <person name="Schmutz J."/>
            <person name="Juenger T."/>
        </authorList>
    </citation>
    <scope>NUCLEOTIDE SEQUENCE [LARGE SCALE GENOMIC DNA]</scope>
    <source>
        <strain evidence="13">FIL2</strain>
    </source>
</reference>
<evidence type="ECO:0000256" key="7">
    <source>
        <dbReference type="ARBA" id="ARBA00022832"/>
    </source>
</evidence>
<protein>
    <recommendedName>
        <fullName evidence="12">NADH:flavin oxidoreductase/NADH oxidase N-terminal domain-containing protein</fullName>
    </recommendedName>
</protein>
<organism evidence="13">
    <name type="scientific">Panicum hallii</name>
    <dbReference type="NCBI Taxonomy" id="206008"/>
    <lineage>
        <taxon>Eukaryota</taxon>
        <taxon>Viridiplantae</taxon>
        <taxon>Streptophyta</taxon>
        <taxon>Embryophyta</taxon>
        <taxon>Tracheophyta</taxon>
        <taxon>Spermatophyta</taxon>
        <taxon>Magnoliopsida</taxon>
        <taxon>Liliopsida</taxon>
        <taxon>Poales</taxon>
        <taxon>Poaceae</taxon>
        <taxon>PACMAD clade</taxon>
        <taxon>Panicoideae</taxon>
        <taxon>Panicodae</taxon>
        <taxon>Paniceae</taxon>
        <taxon>Panicinae</taxon>
        <taxon>Panicum</taxon>
        <taxon>Panicum sect. Panicum</taxon>
    </lineage>
</organism>
<feature type="compositionally biased region" description="Polar residues" evidence="11">
    <location>
        <begin position="30"/>
        <end position="47"/>
    </location>
</feature>
<dbReference type="EMBL" id="CM008049">
    <property type="protein sequence ID" value="PAN24803.1"/>
    <property type="molecule type" value="Genomic_DNA"/>
</dbReference>
<dbReference type="GO" id="GO:0016491">
    <property type="term" value="F:oxidoreductase activity"/>
    <property type="evidence" value="ECO:0007669"/>
    <property type="project" value="InterPro"/>
</dbReference>
<dbReference type="InterPro" id="IPR013785">
    <property type="entry name" value="Aldolase_TIM"/>
</dbReference>
<evidence type="ECO:0000256" key="3">
    <source>
        <dbReference type="ARBA" id="ARBA00022516"/>
    </source>
</evidence>
<keyword evidence="5" id="KW-0288">FMN</keyword>
<evidence type="ECO:0000259" key="12">
    <source>
        <dbReference type="Pfam" id="PF00724"/>
    </source>
</evidence>
<evidence type="ECO:0000256" key="6">
    <source>
        <dbReference type="ARBA" id="ARBA00022767"/>
    </source>
</evidence>
<keyword evidence="8" id="KW-0521">NADP</keyword>
<evidence type="ECO:0000256" key="1">
    <source>
        <dbReference type="ARBA" id="ARBA00001917"/>
    </source>
</evidence>
<keyword evidence="9" id="KW-0443">Lipid metabolism</keyword>
<feature type="compositionally biased region" description="Polar residues" evidence="11">
    <location>
        <begin position="11"/>
        <end position="22"/>
    </location>
</feature>
<evidence type="ECO:0000256" key="9">
    <source>
        <dbReference type="ARBA" id="ARBA00023098"/>
    </source>
</evidence>
<comment type="cofactor">
    <cofactor evidence="1">
        <name>FMN</name>
        <dbReference type="ChEBI" id="CHEBI:58210"/>
    </cofactor>
</comment>
<feature type="region of interest" description="Disordered" evidence="11">
    <location>
        <begin position="1"/>
        <end position="59"/>
    </location>
</feature>
<evidence type="ECO:0000256" key="11">
    <source>
        <dbReference type="SAM" id="MobiDB-lite"/>
    </source>
</evidence>
<evidence type="ECO:0000256" key="10">
    <source>
        <dbReference type="ARBA" id="ARBA00023160"/>
    </source>
</evidence>
<dbReference type="PANTHER" id="PTHR22893">
    <property type="entry name" value="NADH OXIDOREDUCTASE-RELATED"/>
    <property type="match status" value="1"/>
</dbReference>
<dbReference type="SUPFAM" id="SSF51395">
    <property type="entry name" value="FMN-linked oxidoreductases"/>
    <property type="match status" value="1"/>
</dbReference>
<dbReference type="GO" id="GO:0031408">
    <property type="term" value="P:oxylipin biosynthetic process"/>
    <property type="evidence" value="ECO:0007669"/>
    <property type="project" value="UniProtKB-KW"/>
</dbReference>
<keyword evidence="4" id="KW-0285">Flavoprotein</keyword>
<accession>A0A2S3HK33</accession>
<dbReference type="Proteomes" id="UP000243499">
    <property type="component" value="Chromosome 4"/>
</dbReference>